<feature type="signal peptide" evidence="1">
    <location>
        <begin position="1"/>
        <end position="19"/>
    </location>
</feature>
<evidence type="ECO:0000256" key="1">
    <source>
        <dbReference type="SAM" id="SignalP"/>
    </source>
</evidence>
<protein>
    <submittedName>
        <fullName evidence="2">Uncharacterized protein</fullName>
    </submittedName>
</protein>
<proteinExistence type="predicted"/>
<gene>
    <name evidence="2" type="ORF">EVOR1521_LOCUS22208</name>
</gene>
<dbReference type="EMBL" id="CAUJNA010003299">
    <property type="protein sequence ID" value="CAJ1398400.1"/>
    <property type="molecule type" value="Genomic_DNA"/>
</dbReference>
<comment type="caution">
    <text evidence="2">The sequence shown here is derived from an EMBL/GenBank/DDBJ whole genome shotgun (WGS) entry which is preliminary data.</text>
</comment>
<evidence type="ECO:0000313" key="3">
    <source>
        <dbReference type="Proteomes" id="UP001178507"/>
    </source>
</evidence>
<sequence>MKMACRSVIAVLVATMASASPSKQLLQLLQQQPGPSTLAEVAGALGSLALEAKDDDGTIVKIRALIESLQTAVKAQHNEAAQALTNTSTYEACSSAKDQAFVQASSLTTTTAPPTTTSTGAPTTTTIHADLATCKAEEAELIRKNQTCHNELAASFSAKQATCELYEEFNFADAGAARGARCADKATFSGTYEEYLERDILTLSTLKARGKNCTDTSAVYGLKSTECSAVAKALSDKLQECLELEVHLAASNALPEPAPSQAAPVQVNCGPWAAKVAACSNYDTCYTTKVAMQESAYTSAQQLATSRQAESTALQRIACLLDVLEAGTADQSDKLAACLAAAHDISGLALVKPTAPAKATCEPGVQPAGCTAAR</sequence>
<accession>A0AA36J4H4</accession>
<evidence type="ECO:0000313" key="2">
    <source>
        <dbReference type="EMBL" id="CAJ1398400.1"/>
    </source>
</evidence>
<dbReference type="AlphaFoldDB" id="A0AA36J4H4"/>
<keyword evidence="3" id="KW-1185">Reference proteome</keyword>
<reference evidence="2" key="1">
    <citation type="submission" date="2023-08" db="EMBL/GenBank/DDBJ databases">
        <authorList>
            <person name="Chen Y."/>
            <person name="Shah S."/>
            <person name="Dougan E. K."/>
            <person name="Thang M."/>
            <person name="Chan C."/>
        </authorList>
    </citation>
    <scope>NUCLEOTIDE SEQUENCE</scope>
</reference>
<feature type="chain" id="PRO_5041379123" evidence="1">
    <location>
        <begin position="20"/>
        <end position="374"/>
    </location>
</feature>
<keyword evidence="1" id="KW-0732">Signal</keyword>
<dbReference type="Proteomes" id="UP001178507">
    <property type="component" value="Unassembled WGS sequence"/>
</dbReference>
<name>A0AA36J4H4_9DINO</name>
<organism evidence="2 3">
    <name type="scientific">Effrenium voratum</name>
    <dbReference type="NCBI Taxonomy" id="2562239"/>
    <lineage>
        <taxon>Eukaryota</taxon>
        <taxon>Sar</taxon>
        <taxon>Alveolata</taxon>
        <taxon>Dinophyceae</taxon>
        <taxon>Suessiales</taxon>
        <taxon>Symbiodiniaceae</taxon>
        <taxon>Effrenium</taxon>
    </lineage>
</organism>